<dbReference type="EMBL" id="JARFYM010000019">
    <property type="protein sequence ID" value="MDL2401491.1"/>
    <property type="molecule type" value="Genomic_DNA"/>
</dbReference>
<keyword evidence="2" id="KW-1185">Reference proteome</keyword>
<gene>
    <name evidence="1" type="ORF">PY649_21510</name>
</gene>
<organism evidence="1 2">
    <name type="scientific">Rhizobium mayense</name>
    <dbReference type="NCBI Taxonomy" id="1312184"/>
    <lineage>
        <taxon>Bacteria</taxon>
        <taxon>Pseudomonadati</taxon>
        <taxon>Pseudomonadota</taxon>
        <taxon>Alphaproteobacteria</taxon>
        <taxon>Hyphomicrobiales</taxon>
        <taxon>Rhizobiaceae</taxon>
        <taxon>Rhizobium/Agrobacterium group</taxon>
        <taxon>Rhizobium</taxon>
    </lineage>
</organism>
<reference evidence="1" key="1">
    <citation type="submission" date="2023-06" db="EMBL/GenBank/DDBJ databases">
        <title>Phylogenetic Diversity of Rhizobium strains.</title>
        <authorList>
            <person name="Moura F.T."/>
            <person name="Helene L.C.F."/>
            <person name="Hungria M."/>
        </authorList>
    </citation>
    <scope>NUCLEOTIDE SEQUENCE</scope>
    <source>
        <strain evidence="1">CCGE526</strain>
    </source>
</reference>
<name>A0ABT7JYS0_9HYPH</name>
<accession>A0ABT7JYS0</accession>
<evidence type="ECO:0000313" key="2">
    <source>
        <dbReference type="Proteomes" id="UP001172645"/>
    </source>
</evidence>
<proteinExistence type="predicted"/>
<dbReference type="RefSeq" id="WP_285870708.1">
    <property type="nucleotide sequence ID" value="NZ_JARFYM010000019.1"/>
</dbReference>
<sequence>MIDSIAFARIIQLQNEALYKQWRRNEDAFYRECGRDAWAPFTWFGNTLDTGCAWLKRKKADRPDMDRSACDGGDCCAQAASARI</sequence>
<evidence type="ECO:0000313" key="1">
    <source>
        <dbReference type="EMBL" id="MDL2401491.1"/>
    </source>
</evidence>
<comment type="caution">
    <text evidence="1">The sequence shown here is derived from an EMBL/GenBank/DDBJ whole genome shotgun (WGS) entry which is preliminary data.</text>
</comment>
<dbReference type="Proteomes" id="UP001172645">
    <property type="component" value="Unassembled WGS sequence"/>
</dbReference>
<protein>
    <submittedName>
        <fullName evidence="1">Uncharacterized protein</fullName>
    </submittedName>
</protein>